<proteinExistence type="inferred from homology"/>
<dbReference type="OrthoDB" id="8440418at2"/>
<protein>
    <submittedName>
        <fullName evidence="7">Peptide/nickel transport system ATP-binding protein</fullName>
    </submittedName>
</protein>
<evidence type="ECO:0000256" key="2">
    <source>
        <dbReference type="ARBA" id="ARBA00005417"/>
    </source>
</evidence>
<dbReference type="Pfam" id="PF00005">
    <property type="entry name" value="ABC_tran"/>
    <property type="match status" value="1"/>
</dbReference>
<accession>A0A364JRM4</accession>
<keyword evidence="8" id="KW-1185">Reference proteome</keyword>
<reference evidence="7 8" key="1">
    <citation type="submission" date="2018-06" db="EMBL/GenBank/DDBJ databases">
        <title>Genomic Encyclopedia of Type Strains, Phase IV (KMG-IV): sequencing the most valuable type-strain genomes for metagenomic binning, comparative biology and taxonomic classification.</title>
        <authorList>
            <person name="Goeker M."/>
        </authorList>
    </citation>
    <scope>NUCLEOTIDE SEQUENCE [LARGE SCALE GENOMIC DNA]</scope>
    <source>
        <strain evidence="7 8">DSM 26720</strain>
    </source>
</reference>
<dbReference type="AlphaFoldDB" id="A0A364JRM4"/>
<dbReference type="CDD" id="cd03257">
    <property type="entry name" value="ABC_NikE_OppD_transporters"/>
    <property type="match status" value="1"/>
</dbReference>
<keyword evidence="4" id="KW-0547">Nucleotide-binding</keyword>
<dbReference type="SMART" id="SM00382">
    <property type="entry name" value="AAA"/>
    <property type="match status" value="1"/>
</dbReference>
<dbReference type="GO" id="GO:0016887">
    <property type="term" value="F:ATP hydrolysis activity"/>
    <property type="evidence" value="ECO:0007669"/>
    <property type="project" value="InterPro"/>
</dbReference>
<name>A0A364JRM4_9HYPH</name>
<dbReference type="GO" id="GO:0005524">
    <property type="term" value="F:ATP binding"/>
    <property type="evidence" value="ECO:0007669"/>
    <property type="project" value="UniProtKB-KW"/>
</dbReference>
<comment type="subcellular location">
    <subcellularLocation>
        <location evidence="1">Cell inner membrane</location>
    </subcellularLocation>
</comment>
<feature type="domain" description="ABC transporter" evidence="6">
    <location>
        <begin position="6"/>
        <end position="239"/>
    </location>
</feature>
<dbReference type="InterPro" id="IPR017871">
    <property type="entry name" value="ABC_transporter-like_CS"/>
</dbReference>
<dbReference type="InterPro" id="IPR050319">
    <property type="entry name" value="ABC_transp_ATP-bind"/>
</dbReference>
<dbReference type="PROSITE" id="PS00211">
    <property type="entry name" value="ABC_TRANSPORTER_1"/>
    <property type="match status" value="1"/>
</dbReference>
<evidence type="ECO:0000259" key="6">
    <source>
        <dbReference type="PROSITE" id="PS50893"/>
    </source>
</evidence>
<dbReference type="RefSeq" id="WP_111576436.1">
    <property type="nucleotide sequence ID" value="NZ_JBHEEY010000024.1"/>
</dbReference>
<gene>
    <name evidence="7" type="ORF">C7374_1245</name>
</gene>
<evidence type="ECO:0000313" key="7">
    <source>
        <dbReference type="EMBL" id="RAK25442.1"/>
    </source>
</evidence>
<evidence type="ECO:0000256" key="4">
    <source>
        <dbReference type="ARBA" id="ARBA00022741"/>
    </source>
</evidence>
<dbReference type="InterPro" id="IPR003439">
    <property type="entry name" value="ABC_transporter-like_ATP-bd"/>
</dbReference>
<keyword evidence="5 7" id="KW-0067">ATP-binding</keyword>
<dbReference type="Gene3D" id="3.40.50.300">
    <property type="entry name" value="P-loop containing nucleotide triphosphate hydrolases"/>
    <property type="match status" value="1"/>
</dbReference>
<evidence type="ECO:0000313" key="8">
    <source>
        <dbReference type="Proteomes" id="UP000249453"/>
    </source>
</evidence>
<dbReference type="InterPro" id="IPR027417">
    <property type="entry name" value="P-loop_NTPase"/>
</dbReference>
<evidence type="ECO:0000256" key="3">
    <source>
        <dbReference type="ARBA" id="ARBA00022448"/>
    </source>
</evidence>
<keyword evidence="3" id="KW-0813">Transport</keyword>
<dbReference type="InterPro" id="IPR003593">
    <property type="entry name" value="AAA+_ATPase"/>
</dbReference>
<organism evidence="7 8">
    <name type="scientific">Falsochrobactrum ovis</name>
    <dbReference type="NCBI Taxonomy" id="1293442"/>
    <lineage>
        <taxon>Bacteria</taxon>
        <taxon>Pseudomonadati</taxon>
        <taxon>Pseudomonadota</taxon>
        <taxon>Alphaproteobacteria</taxon>
        <taxon>Hyphomicrobiales</taxon>
        <taxon>Brucellaceae</taxon>
        <taxon>Falsochrobactrum</taxon>
    </lineage>
</organism>
<dbReference type="GO" id="GO:0005886">
    <property type="term" value="C:plasma membrane"/>
    <property type="evidence" value="ECO:0007669"/>
    <property type="project" value="UniProtKB-SubCell"/>
</dbReference>
<evidence type="ECO:0000256" key="5">
    <source>
        <dbReference type="ARBA" id="ARBA00022840"/>
    </source>
</evidence>
<dbReference type="Proteomes" id="UP000249453">
    <property type="component" value="Unassembled WGS sequence"/>
</dbReference>
<dbReference type="PROSITE" id="PS50893">
    <property type="entry name" value="ABC_TRANSPORTER_2"/>
    <property type="match status" value="1"/>
</dbReference>
<sequence length="255" mass="27945">MTEPLLNAHNITLSYGGALVLDRVNLTIFPGKTLALVGPSGSGKSSLARALLRLQPVQSGEIRFEGQNWLSLKGAALRQRRARMQMVFQDPLSAFNARSRVQELLQEPLRIHGIKRDIGQLLEEVGLDSSLAFRRAHEISGGQRQRIAIARALATRPSLIVFDEAVSALDVTVRAGILNLLQMVQNRDNTAYLFITHDLAVASQLAHHIAVMQSGKIAECQPTRQLIASPQALITKALIEAAPRFRPRAEVKVSS</sequence>
<comment type="caution">
    <text evidence="7">The sequence shown here is derived from an EMBL/GenBank/DDBJ whole genome shotgun (WGS) entry which is preliminary data.</text>
</comment>
<dbReference type="EMBL" id="QLMK01000024">
    <property type="protein sequence ID" value="RAK25442.1"/>
    <property type="molecule type" value="Genomic_DNA"/>
</dbReference>
<dbReference type="PANTHER" id="PTHR43776:SF8">
    <property type="entry name" value="ABC TRANSPORTER, ATP-BINDING PROTEIN"/>
    <property type="match status" value="1"/>
</dbReference>
<evidence type="ECO:0000256" key="1">
    <source>
        <dbReference type="ARBA" id="ARBA00004533"/>
    </source>
</evidence>
<dbReference type="GO" id="GO:0055085">
    <property type="term" value="P:transmembrane transport"/>
    <property type="evidence" value="ECO:0007669"/>
    <property type="project" value="UniProtKB-ARBA"/>
</dbReference>
<dbReference type="PANTHER" id="PTHR43776">
    <property type="entry name" value="TRANSPORT ATP-BINDING PROTEIN"/>
    <property type="match status" value="1"/>
</dbReference>
<comment type="similarity">
    <text evidence="2">Belongs to the ABC transporter superfamily.</text>
</comment>
<dbReference type="SUPFAM" id="SSF52540">
    <property type="entry name" value="P-loop containing nucleoside triphosphate hydrolases"/>
    <property type="match status" value="1"/>
</dbReference>